<sequence>MVCLGNICRSPLAEGILRSKLLKTYFFIDSAGTSGFHNGSAPDPRSIEVAQKNGINIDNQKSRPFRADDFESFDLIFVMDSSNHRNVLKYAKSEIERQKVKLILEYPGSKTKEVQDPYYGGDKRFESVFKLIDAGYDYHSQRLIKSL</sequence>
<accession>F4MMM6</accession>
<dbReference type="EC" id="3.1.3.48" evidence="2"/>
<proteinExistence type="inferred from homology"/>
<dbReference type="InterPro" id="IPR017867">
    <property type="entry name" value="Tyr_phospatase_low_mol_wt"/>
</dbReference>
<dbReference type="InterPro" id="IPR050438">
    <property type="entry name" value="LMW_PTPase"/>
</dbReference>
<feature type="active site" description="Nucleophile" evidence="5">
    <location>
        <position position="3"/>
    </location>
</feature>
<dbReference type="SUPFAM" id="SSF52788">
    <property type="entry name" value="Phosphotyrosine protein phosphatases I"/>
    <property type="match status" value="1"/>
</dbReference>
<reference evidence="7" key="1">
    <citation type="submission" date="2010-05" db="EMBL/GenBank/DDBJ databases">
        <authorList>
            <person name="Genoscope - CEA"/>
        </authorList>
    </citation>
    <scope>NUCLEOTIDE SEQUENCE</scope>
</reference>
<gene>
    <name evidence="7" type="ORF">S18_812_0011</name>
</gene>
<feature type="active site" evidence="5">
    <location>
        <position position="9"/>
    </location>
</feature>
<dbReference type="InterPro" id="IPR036196">
    <property type="entry name" value="Ptyr_pPase_sf"/>
</dbReference>
<dbReference type="SMART" id="SM00226">
    <property type="entry name" value="LMWPc"/>
    <property type="match status" value="1"/>
</dbReference>
<feature type="active site" description="Proton donor" evidence="5">
    <location>
        <position position="116"/>
    </location>
</feature>
<keyword evidence="3 7" id="KW-0378">Hydrolase</keyword>
<dbReference type="GO" id="GO:0004725">
    <property type="term" value="F:protein tyrosine phosphatase activity"/>
    <property type="evidence" value="ECO:0007669"/>
    <property type="project" value="UniProtKB-EC"/>
</dbReference>
<evidence type="ECO:0000313" key="7">
    <source>
        <dbReference type="EMBL" id="CBL87389.1"/>
    </source>
</evidence>
<keyword evidence="4" id="KW-0904">Protein phosphatase</keyword>
<evidence type="ECO:0000256" key="3">
    <source>
        <dbReference type="ARBA" id="ARBA00022801"/>
    </source>
</evidence>
<protein>
    <recommendedName>
        <fullName evidence="2">protein-tyrosine-phosphatase</fullName>
        <ecNumber evidence="2">3.1.3.48</ecNumber>
    </recommendedName>
</protein>
<dbReference type="PANTHER" id="PTHR11717:SF7">
    <property type="entry name" value="LOW MOLECULAR WEIGHT PHOSPHOTYROSINE PROTEIN PHOSPHATASE"/>
    <property type="match status" value="1"/>
</dbReference>
<reference evidence="7" key="2">
    <citation type="journal article" date="2012" name="Environ. Microbiol.">
        <title>Genomic content of uncultured Bacteroidetes from contrasting oceanic provinces in the North Atlantic Ocean.</title>
        <authorList>
            <person name="Gomez-Pereira P.R."/>
            <person name="Schuler M."/>
            <person name="Fuchs B.M."/>
            <person name="Bennke C."/>
            <person name="Teeling H."/>
            <person name="Waldmann J."/>
            <person name="Richter M."/>
            <person name="Barbe V."/>
            <person name="Bataille E."/>
            <person name="Glockner F.O."/>
            <person name="Amann R."/>
        </authorList>
    </citation>
    <scope>NUCLEOTIDE SEQUENCE</scope>
</reference>
<dbReference type="Gene3D" id="3.40.50.2300">
    <property type="match status" value="1"/>
</dbReference>
<dbReference type="PRINTS" id="PR00719">
    <property type="entry name" value="LMWPTPASE"/>
</dbReference>
<dbReference type="EMBL" id="FQ032821">
    <property type="protein sequence ID" value="CBL87389.1"/>
    <property type="molecule type" value="Genomic_DNA"/>
</dbReference>
<dbReference type="InterPro" id="IPR023485">
    <property type="entry name" value="Ptyr_pPase"/>
</dbReference>
<evidence type="ECO:0000259" key="6">
    <source>
        <dbReference type="SMART" id="SM00226"/>
    </source>
</evidence>
<comment type="similarity">
    <text evidence="1">Belongs to the low molecular weight phosphotyrosine protein phosphatase family.</text>
</comment>
<evidence type="ECO:0000256" key="1">
    <source>
        <dbReference type="ARBA" id="ARBA00011063"/>
    </source>
</evidence>
<evidence type="ECO:0000256" key="4">
    <source>
        <dbReference type="ARBA" id="ARBA00022912"/>
    </source>
</evidence>
<dbReference type="CDD" id="cd16343">
    <property type="entry name" value="LMWPTP"/>
    <property type="match status" value="1"/>
</dbReference>
<name>F4MMM6_9BACT</name>
<dbReference type="AlphaFoldDB" id="F4MMM6"/>
<dbReference type="PANTHER" id="PTHR11717">
    <property type="entry name" value="LOW MOLECULAR WEIGHT PROTEIN TYROSINE PHOSPHATASE"/>
    <property type="match status" value="1"/>
</dbReference>
<evidence type="ECO:0000256" key="2">
    <source>
        <dbReference type="ARBA" id="ARBA00013064"/>
    </source>
</evidence>
<organism evidence="7">
    <name type="scientific">uncultured Flavobacteriia bacterium</name>
    <dbReference type="NCBI Taxonomy" id="212695"/>
    <lineage>
        <taxon>Bacteria</taxon>
        <taxon>Pseudomonadati</taxon>
        <taxon>Bacteroidota</taxon>
        <taxon>Flavobacteriia</taxon>
        <taxon>environmental samples</taxon>
    </lineage>
</organism>
<dbReference type="Pfam" id="PF01451">
    <property type="entry name" value="LMWPc"/>
    <property type="match status" value="1"/>
</dbReference>
<feature type="domain" description="Phosphotyrosine protein phosphatase I" evidence="6">
    <location>
        <begin position="2"/>
        <end position="146"/>
    </location>
</feature>
<evidence type="ECO:0000256" key="5">
    <source>
        <dbReference type="PIRSR" id="PIRSR617867-1"/>
    </source>
</evidence>